<dbReference type="EMBL" id="LQQC01000010">
    <property type="protein sequence ID" value="KXZ58259.1"/>
    <property type="molecule type" value="Genomic_DNA"/>
</dbReference>
<feature type="domain" description="RDD" evidence="7">
    <location>
        <begin position="85"/>
        <end position="159"/>
    </location>
</feature>
<keyword evidence="5 6" id="KW-0472">Membrane</keyword>
<dbReference type="GO" id="GO:0005886">
    <property type="term" value="C:plasma membrane"/>
    <property type="evidence" value="ECO:0007669"/>
    <property type="project" value="UniProtKB-SubCell"/>
</dbReference>
<sequence length="166" mass="18176">MSRRDGAVLAAGVFILAATLVSVFDRDSLGSWLQGPKLEEGTYAGQRLGLPETGPGSTASLIRRVGSLFIDWALCALIARWLAPDFMFAPHLIFIIESLLLQSLLGYTIGQRICGVRIINRHGRRPNPLRLLVRIALQLLIIPGLLYNPDNRGLHDLAADTAVVRL</sequence>
<evidence type="ECO:0000313" key="8">
    <source>
        <dbReference type="EMBL" id="KXZ58259.1"/>
    </source>
</evidence>
<dbReference type="PANTHER" id="PTHR36115:SF6">
    <property type="entry name" value="PROLINE-RICH ANTIGEN HOMOLOG"/>
    <property type="match status" value="1"/>
</dbReference>
<evidence type="ECO:0000256" key="1">
    <source>
        <dbReference type="ARBA" id="ARBA00004651"/>
    </source>
</evidence>
<protein>
    <submittedName>
        <fullName evidence="8">RDD family protein</fullName>
    </submittedName>
</protein>
<keyword evidence="9" id="KW-1185">Reference proteome</keyword>
<organism evidence="8 9">
    <name type="scientific">Brevibacterium ravenspurgense</name>
    <dbReference type="NCBI Taxonomy" id="479117"/>
    <lineage>
        <taxon>Bacteria</taxon>
        <taxon>Bacillati</taxon>
        <taxon>Actinomycetota</taxon>
        <taxon>Actinomycetes</taxon>
        <taxon>Micrococcales</taxon>
        <taxon>Brevibacteriaceae</taxon>
        <taxon>Brevibacterium</taxon>
    </lineage>
</organism>
<gene>
    <name evidence="8" type="ORF">Bravens_01297</name>
</gene>
<dbReference type="InterPro" id="IPR010432">
    <property type="entry name" value="RDD"/>
</dbReference>
<dbReference type="InterPro" id="IPR051791">
    <property type="entry name" value="Pra-immunoreactive"/>
</dbReference>
<dbReference type="Proteomes" id="UP000243589">
    <property type="component" value="Unassembled WGS sequence"/>
</dbReference>
<name>A0A150H833_9MICO</name>
<evidence type="ECO:0000256" key="3">
    <source>
        <dbReference type="ARBA" id="ARBA00022692"/>
    </source>
</evidence>
<feature type="transmembrane region" description="Helical" evidence="6">
    <location>
        <begin position="131"/>
        <end position="147"/>
    </location>
</feature>
<evidence type="ECO:0000256" key="4">
    <source>
        <dbReference type="ARBA" id="ARBA00022989"/>
    </source>
</evidence>
<reference evidence="8 9" key="1">
    <citation type="submission" date="2016-01" db="EMBL/GenBank/DDBJ databases">
        <title>Use of Whole Genome Sequencing to ascertain that Brevibacterium massiliense (Roux, Raoult 2009) is a later heterotypic synonym of Brevibacterium ravenspurgense (Mages 2008).</title>
        <authorList>
            <person name="Bernier A.-M."/>
            <person name="Burdz T."/>
            <person name="Huynh C."/>
            <person name="Pachecho A.L."/>
            <person name="Wiebe D."/>
            <person name="Bonner C."/>
            <person name="Bernard K."/>
        </authorList>
    </citation>
    <scope>NUCLEOTIDE SEQUENCE [LARGE SCALE GENOMIC DNA]</scope>
    <source>
        <strain evidence="8 9">CCUG56047</strain>
    </source>
</reference>
<evidence type="ECO:0000259" key="7">
    <source>
        <dbReference type="Pfam" id="PF06271"/>
    </source>
</evidence>
<evidence type="ECO:0000256" key="6">
    <source>
        <dbReference type="SAM" id="Phobius"/>
    </source>
</evidence>
<feature type="transmembrane region" description="Helical" evidence="6">
    <location>
        <begin position="89"/>
        <end position="110"/>
    </location>
</feature>
<dbReference type="AlphaFoldDB" id="A0A150H833"/>
<proteinExistence type="predicted"/>
<evidence type="ECO:0000313" key="9">
    <source>
        <dbReference type="Proteomes" id="UP000243589"/>
    </source>
</evidence>
<accession>A0A150H833</accession>
<evidence type="ECO:0000256" key="5">
    <source>
        <dbReference type="ARBA" id="ARBA00023136"/>
    </source>
</evidence>
<dbReference type="Pfam" id="PF06271">
    <property type="entry name" value="RDD"/>
    <property type="match status" value="1"/>
</dbReference>
<keyword evidence="3 6" id="KW-0812">Transmembrane</keyword>
<feature type="transmembrane region" description="Helical" evidence="6">
    <location>
        <begin position="6"/>
        <end position="24"/>
    </location>
</feature>
<keyword evidence="4 6" id="KW-1133">Transmembrane helix</keyword>
<dbReference type="PANTHER" id="PTHR36115">
    <property type="entry name" value="PROLINE-RICH ANTIGEN HOMOLOG-RELATED"/>
    <property type="match status" value="1"/>
</dbReference>
<dbReference type="PATRIC" id="fig|479117.4.peg.1293"/>
<evidence type="ECO:0000256" key="2">
    <source>
        <dbReference type="ARBA" id="ARBA00022475"/>
    </source>
</evidence>
<comment type="subcellular location">
    <subcellularLocation>
        <location evidence="1">Cell membrane</location>
        <topology evidence="1">Multi-pass membrane protein</topology>
    </subcellularLocation>
</comment>
<keyword evidence="2" id="KW-1003">Cell membrane</keyword>
<comment type="caution">
    <text evidence="8">The sequence shown here is derived from an EMBL/GenBank/DDBJ whole genome shotgun (WGS) entry which is preliminary data.</text>
</comment>